<reference evidence="2 5" key="2">
    <citation type="submission" date="2020-08" db="EMBL/GenBank/DDBJ databases">
        <title>Genomic Encyclopedia of Type Strains, Phase III (KMG-III): the genomes of soil and plant-associated and newly described type strains.</title>
        <authorList>
            <person name="Whitman W."/>
        </authorList>
    </citation>
    <scope>NUCLEOTIDE SEQUENCE [LARGE SCALE GENOMIC DNA]</scope>
    <source>
        <strain evidence="2 5">CECT 7753</strain>
    </source>
</reference>
<evidence type="ECO:0000313" key="4">
    <source>
        <dbReference type="Proteomes" id="UP000298763"/>
    </source>
</evidence>
<sequence length="253" mass="27917">MTAFVIWLHVLIAIFFSVHAIRSRQQIPWLLILFVIPLLGALLYYVGIYLPSWRRERHDRKAAAEGAAKTVDPVRALRDAQAAFDFAPSAHNQVRLANAQLVAGDAEAAAATFGACLQGVFANDPEIRLGAARASIACGRHAGAIGYIERLRQTDPDFRAEQASLLLAQALAGVGRAAEARAEFEAAVKRHGSFETKAEFAIWAAGAREFQLAHRLQNELRSTMDRWNRHTHAMNLPLVRRLEAAFAEVPPQH</sequence>
<name>A0A4P8HKY5_9BURK</name>
<evidence type="ECO:0000256" key="1">
    <source>
        <dbReference type="SAM" id="Phobius"/>
    </source>
</evidence>
<dbReference type="OrthoDB" id="7559170at2"/>
<keyword evidence="4" id="KW-1185">Reference proteome</keyword>
<gene>
    <name evidence="3" type="ORF">FCL38_00295</name>
    <name evidence="2" type="ORF">FHS02_002546</name>
</gene>
<dbReference type="Proteomes" id="UP000584325">
    <property type="component" value="Unassembled WGS sequence"/>
</dbReference>
<accession>A0A4P8HKY5</accession>
<dbReference type="Proteomes" id="UP000298763">
    <property type="component" value="Chromosome"/>
</dbReference>
<dbReference type="InterPro" id="IPR014562">
    <property type="entry name" value="UCP030959_TPR_rpt-cont"/>
</dbReference>
<organism evidence="2 5">
    <name type="scientific">Pseudoduganella umbonata</name>
    <dbReference type="NCBI Taxonomy" id="864828"/>
    <lineage>
        <taxon>Bacteria</taxon>
        <taxon>Pseudomonadati</taxon>
        <taxon>Pseudomonadota</taxon>
        <taxon>Betaproteobacteria</taxon>
        <taxon>Burkholderiales</taxon>
        <taxon>Oxalobacteraceae</taxon>
        <taxon>Telluria group</taxon>
        <taxon>Pseudoduganella</taxon>
    </lineage>
</organism>
<proteinExistence type="predicted"/>
<evidence type="ECO:0000313" key="5">
    <source>
        <dbReference type="Proteomes" id="UP000584325"/>
    </source>
</evidence>
<evidence type="ECO:0000313" key="3">
    <source>
        <dbReference type="EMBL" id="QCP09044.1"/>
    </source>
</evidence>
<dbReference type="AlphaFoldDB" id="A0A4P8HKY5"/>
<dbReference type="RefSeq" id="WP_137311934.1">
    <property type="nucleotide sequence ID" value="NZ_CP040017.1"/>
</dbReference>
<dbReference type="Gene3D" id="1.25.40.10">
    <property type="entry name" value="Tetratricopeptide repeat domain"/>
    <property type="match status" value="1"/>
</dbReference>
<protein>
    <submittedName>
        <fullName evidence="3">Tetratricopeptide repeat protein</fullName>
    </submittedName>
</protein>
<dbReference type="Pfam" id="PF14559">
    <property type="entry name" value="TPR_19"/>
    <property type="match status" value="1"/>
</dbReference>
<dbReference type="EMBL" id="CP040017">
    <property type="protein sequence ID" value="QCP09044.1"/>
    <property type="molecule type" value="Genomic_DNA"/>
</dbReference>
<dbReference type="InterPro" id="IPR011990">
    <property type="entry name" value="TPR-like_helical_dom_sf"/>
</dbReference>
<dbReference type="EMBL" id="JACHXS010000004">
    <property type="protein sequence ID" value="MBB3221736.1"/>
    <property type="molecule type" value="Genomic_DNA"/>
</dbReference>
<feature type="transmembrane region" description="Helical" evidence="1">
    <location>
        <begin position="30"/>
        <end position="50"/>
    </location>
</feature>
<dbReference type="SUPFAM" id="SSF48452">
    <property type="entry name" value="TPR-like"/>
    <property type="match status" value="1"/>
</dbReference>
<evidence type="ECO:0000313" key="2">
    <source>
        <dbReference type="EMBL" id="MBB3221736.1"/>
    </source>
</evidence>
<keyword evidence="1" id="KW-0472">Membrane</keyword>
<keyword evidence="1" id="KW-0812">Transmembrane</keyword>
<keyword evidence="1" id="KW-1133">Transmembrane helix</keyword>
<dbReference type="PIRSF" id="PIRSF030959">
    <property type="entry name" value="UCP030959"/>
    <property type="match status" value="1"/>
</dbReference>
<reference evidence="3 4" key="1">
    <citation type="submission" date="2019-05" db="EMBL/GenBank/DDBJ databases">
        <title>Draft Genome Sequences of Six Type Strains of the Genus Massilia.</title>
        <authorList>
            <person name="Miess H."/>
            <person name="Frediansyhah A."/>
            <person name="Gross H."/>
        </authorList>
    </citation>
    <scope>NUCLEOTIDE SEQUENCE [LARGE SCALE GENOMIC DNA]</scope>
    <source>
        <strain evidence="3 4">DSMZ 26121</strain>
    </source>
</reference>